<keyword evidence="1" id="KW-0677">Repeat</keyword>
<evidence type="ECO:0000256" key="2">
    <source>
        <dbReference type="ARBA" id="ARBA00022803"/>
    </source>
</evidence>
<gene>
    <name evidence="3" type="ORF">MNBD_GAMMA12-2472</name>
</gene>
<organism evidence="3">
    <name type="scientific">hydrothermal vent metagenome</name>
    <dbReference type="NCBI Taxonomy" id="652676"/>
    <lineage>
        <taxon>unclassified sequences</taxon>
        <taxon>metagenomes</taxon>
        <taxon>ecological metagenomes</taxon>
    </lineage>
</organism>
<dbReference type="SMART" id="SM00028">
    <property type="entry name" value="TPR"/>
    <property type="match status" value="7"/>
</dbReference>
<dbReference type="PANTHER" id="PTHR44858">
    <property type="entry name" value="TETRATRICOPEPTIDE REPEAT PROTEIN 6"/>
    <property type="match status" value="1"/>
</dbReference>
<dbReference type="InterPro" id="IPR011990">
    <property type="entry name" value="TPR-like_helical_dom_sf"/>
</dbReference>
<dbReference type="SUPFAM" id="SSF48452">
    <property type="entry name" value="TPR-like"/>
    <property type="match status" value="2"/>
</dbReference>
<evidence type="ECO:0000256" key="1">
    <source>
        <dbReference type="ARBA" id="ARBA00022737"/>
    </source>
</evidence>
<evidence type="ECO:0000313" key="3">
    <source>
        <dbReference type="EMBL" id="VAW74949.1"/>
    </source>
</evidence>
<dbReference type="EMBL" id="UOFL01000072">
    <property type="protein sequence ID" value="VAW74949.1"/>
    <property type="molecule type" value="Genomic_DNA"/>
</dbReference>
<reference evidence="3" key="1">
    <citation type="submission" date="2018-06" db="EMBL/GenBank/DDBJ databases">
        <authorList>
            <person name="Zhirakovskaya E."/>
        </authorList>
    </citation>
    <scope>NUCLEOTIDE SEQUENCE</scope>
</reference>
<dbReference type="PROSITE" id="PS50293">
    <property type="entry name" value="TPR_REGION"/>
    <property type="match status" value="1"/>
</dbReference>
<name>A0A3B0YL34_9ZZZZ</name>
<dbReference type="InterPro" id="IPR019734">
    <property type="entry name" value="TPR_rpt"/>
</dbReference>
<dbReference type="Pfam" id="PF00515">
    <property type="entry name" value="TPR_1"/>
    <property type="match status" value="2"/>
</dbReference>
<keyword evidence="2" id="KW-0802">TPR repeat</keyword>
<dbReference type="PROSITE" id="PS50005">
    <property type="entry name" value="TPR"/>
    <property type="match status" value="3"/>
</dbReference>
<dbReference type="Pfam" id="PF13181">
    <property type="entry name" value="TPR_8"/>
    <property type="match status" value="1"/>
</dbReference>
<proteinExistence type="predicted"/>
<accession>A0A3B0YL34</accession>
<dbReference type="Gene3D" id="1.25.40.10">
    <property type="entry name" value="Tetratricopeptide repeat domain"/>
    <property type="match status" value="3"/>
</dbReference>
<sequence length="334" mass="37783">MLGRRHRCLAWVLASLYLVGANNLYATTENELYLQGLSLASKGKLKLAQITFRLLLIKSPFYNEANYSLVVIKDLSSGKLKPKAAAQLFTAIYLAKKEEYKKSLVIFSSLIENKTNYSGVYFFQGLTFIAVENIPSAIQSYKVAIALESTYSHYPMMLAAAYFKMKSYNNAIVQASKAINMKSKSIIAYLNRASSYHNKGLYKKAVSDFNNALKYNPRSAIAYIGRGAAYQKSGQLNLAIFDFEKAVTLEPNNFFAYYNRAAAYFLQGSYKMAIRDYTTVIKLNPYLASSYVNRGILYVLKLRNYKLGCADFKKACELGNCQNYTYSQRRSQCQ</sequence>
<dbReference type="AlphaFoldDB" id="A0A3B0YL34"/>
<dbReference type="PANTHER" id="PTHR44858:SF1">
    <property type="entry name" value="UDP-N-ACETYLGLUCOSAMINE--PEPTIDE N-ACETYLGLUCOSAMINYLTRANSFERASE SPINDLY-RELATED"/>
    <property type="match status" value="1"/>
</dbReference>
<protein>
    <submittedName>
        <fullName evidence="3">Uncharacterized protein</fullName>
    </submittedName>
</protein>
<dbReference type="InterPro" id="IPR050498">
    <property type="entry name" value="Ycf3"/>
</dbReference>